<evidence type="ECO:0000256" key="1">
    <source>
        <dbReference type="SAM" id="MobiDB-lite"/>
    </source>
</evidence>
<reference evidence="3" key="1">
    <citation type="submission" date="2022-11" db="UniProtKB">
        <authorList>
            <consortium name="WormBaseParasite"/>
        </authorList>
    </citation>
    <scope>IDENTIFICATION</scope>
</reference>
<proteinExistence type="predicted"/>
<dbReference type="AlphaFoldDB" id="A0A915BV43"/>
<feature type="region of interest" description="Disordered" evidence="1">
    <location>
        <begin position="1"/>
        <end position="28"/>
    </location>
</feature>
<dbReference type="Proteomes" id="UP000887569">
    <property type="component" value="Unplaced"/>
</dbReference>
<evidence type="ECO:0000313" key="3">
    <source>
        <dbReference type="WBParaSite" id="PgR058_g052_t10"/>
    </source>
</evidence>
<dbReference type="WBParaSite" id="PgR058_g052_t10">
    <property type="protein sequence ID" value="PgR058_g052_t10"/>
    <property type="gene ID" value="PgR058_g052"/>
</dbReference>
<name>A0A915BV43_PARUN</name>
<accession>A0A915BV43</accession>
<evidence type="ECO:0000313" key="2">
    <source>
        <dbReference type="Proteomes" id="UP000887569"/>
    </source>
</evidence>
<feature type="compositionally biased region" description="Basic and acidic residues" evidence="1">
    <location>
        <begin position="18"/>
        <end position="28"/>
    </location>
</feature>
<sequence length="147" mass="16427">GEWPLNELTKDTATTESSQKELKSMRDDVGVRGYRRSGVTLMTIQQTDRRRDDVMLPPNEEKCNMIGSESKKDTNNYPSMDDISTEMSGLAVNVDDNNCKVAMHCDVARAAKYATNTDTAVNSVDCLKNASSSVPRPHPYIRVVRRI</sequence>
<feature type="region of interest" description="Disordered" evidence="1">
    <location>
        <begin position="54"/>
        <end position="81"/>
    </location>
</feature>
<keyword evidence="2" id="KW-1185">Reference proteome</keyword>
<protein>
    <submittedName>
        <fullName evidence="3">RNA uridylyltransferase</fullName>
    </submittedName>
</protein>
<organism evidence="2 3">
    <name type="scientific">Parascaris univalens</name>
    <name type="common">Nematode worm</name>
    <dbReference type="NCBI Taxonomy" id="6257"/>
    <lineage>
        <taxon>Eukaryota</taxon>
        <taxon>Metazoa</taxon>
        <taxon>Ecdysozoa</taxon>
        <taxon>Nematoda</taxon>
        <taxon>Chromadorea</taxon>
        <taxon>Rhabditida</taxon>
        <taxon>Spirurina</taxon>
        <taxon>Ascaridomorpha</taxon>
        <taxon>Ascaridoidea</taxon>
        <taxon>Ascarididae</taxon>
        <taxon>Parascaris</taxon>
    </lineage>
</organism>
<feature type="compositionally biased region" description="Basic and acidic residues" evidence="1">
    <location>
        <begin position="54"/>
        <end position="74"/>
    </location>
</feature>